<dbReference type="OrthoDB" id="129174at2"/>
<name>A0A090ALJ5_9GAMM</name>
<keyword evidence="2" id="KW-1185">Reference proteome</keyword>
<dbReference type="Proteomes" id="UP000031623">
    <property type="component" value="Chromosome"/>
</dbReference>
<dbReference type="AlphaFoldDB" id="A0A090ALJ5"/>
<organism evidence="1 2">
    <name type="scientific">Thioploca ingrica</name>
    <dbReference type="NCBI Taxonomy" id="40754"/>
    <lineage>
        <taxon>Bacteria</taxon>
        <taxon>Pseudomonadati</taxon>
        <taxon>Pseudomonadota</taxon>
        <taxon>Gammaproteobacteria</taxon>
        <taxon>Thiotrichales</taxon>
        <taxon>Thiotrichaceae</taxon>
        <taxon>Thioploca</taxon>
    </lineage>
</organism>
<reference evidence="1" key="1">
    <citation type="journal article" date="2014" name="ISME J.">
        <title>Ecophysiology of Thioploca ingrica as revealed by the complete genome sequence supplemented with proteomic evidence.</title>
        <authorList>
            <person name="Kojima H."/>
            <person name="Ogura Y."/>
            <person name="Yamamoto N."/>
            <person name="Togashi T."/>
            <person name="Mori H."/>
            <person name="Watanabe T."/>
            <person name="Nemoto F."/>
            <person name="Kurokawa K."/>
            <person name="Hayashi T."/>
            <person name="Fukui M."/>
        </authorList>
    </citation>
    <scope>NUCLEOTIDE SEQUENCE [LARGE SCALE GENOMIC DNA]</scope>
</reference>
<evidence type="ECO:0000313" key="1">
    <source>
        <dbReference type="EMBL" id="BAP56697.1"/>
    </source>
</evidence>
<dbReference type="KEGG" id="tig:THII_2400"/>
<dbReference type="HOGENOM" id="CLU_2526468_0_0_6"/>
<proteinExistence type="predicted"/>
<evidence type="ECO:0000313" key="2">
    <source>
        <dbReference type="Proteomes" id="UP000031623"/>
    </source>
</evidence>
<accession>A0A090ALJ5</accession>
<protein>
    <submittedName>
        <fullName evidence="1">Uncharacterized protein</fullName>
    </submittedName>
</protein>
<sequence>MADLYPGEHQRVRSWCTDESRFGLKTITRRRLTQRGVKPVGQVQWAFKSYYLYGLVEPLTGENFCLECSHLNTDHLLFQFNKLT</sequence>
<gene>
    <name evidence="1" type="ORF">THII_2400</name>
</gene>
<dbReference type="EMBL" id="AP014633">
    <property type="protein sequence ID" value="BAP56697.1"/>
    <property type="molecule type" value="Genomic_DNA"/>
</dbReference>